<feature type="active site" evidence="12 13">
    <location>
        <position position="190"/>
    </location>
</feature>
<dbReference type="PIRSF" id="PIRSF000495">
    <property type="entry name" value="Amidotransf_hisH"/>
    <property type="match status" value="1"/>
</dbReference>
<organism evidence="15 16">
    <name type="scientific">Thalassotalea algicola</name>
    <dbReference type="NCBI Taxonomy" id="2716224"/>
    <lineage>
        <taxon>Bacteria</taxon>
        <taxon>Pseudomonadati</taxon>
        <taxon>Pseudomonadota</taxon>
        <taxon>Gammaproteobacteria</taxon>
        <taxon>Alteromonadales</taxon>
        <taxon>Colwelliaceae</taxon>
        <taxon>Thalassotalea</taxon>
    </lineage>
</organism>
<proteinExistence type="inferred from homology"/>
<dbReference type="RefSeq" id="WP_169074647.1">
    <property type="nucleotide sequence ID" value="NZ_JABBXH010000002.1"/>
</dbReference>
<dbReference type="InterPro" id="IPR029062">
    <property type="entry name" value="Class_I_gatase-like"/>
</dbReference>
<comment type="subunit">
    <text evidence="3 12">Heterodimer of HisH and HisF.</text>
</comment>
<keyword evidence="5 12" id="KW-0028">Amino-acid biosynthesis</keyword>
<evidence type="ECO:0000256" key="9">
    <source>
        <dbReference type="ARBA" id="ARBA00023239"/>
    </source>
</evidence>
<evidence type="ECO:0000256" key="7">
    <source>
        <dbReference type="ARBA" id="ARBA00022962"/>
    </source>
</evidence>
<feature type="active site" evidence="12 13">
    <location>
        <position position="188"/>
    </location>
</feature>
<dbReference type="EMBL" id="JABBXH010000002">
    <property type="protein sequence ID" value="NMP31326.1"/>
    <property type="molecule type" value="Genomic_DNA"/>
</dbReference>
<feature type="domain" description="Glutamine amidotransferase" evidence="14">
    <location>
        <begin position="9"/>
        <end position="204"/>
    </location>
</feature>
<dbReference type="HAMAP" id="MF_00278">
    <property type="entry name" value="HisH"/>
    <property type="match status" value="1"/>
</dbReference>
<evidence type="ECO:0000256" key="13">
    <source>
        <dbReference type="PIRSR" id="PIRSR000495-1"/>
    </source>
</evidence>
<dbReference type="EC" id="4.3.2.10" evidence="12"/>
<evidence type="ECO:0000256" key="6">
    <source>
        <dbReference type="ARBA" id="ARBA00022801"/>
    </source>
</evidence>
<keyword evidence="6 12" id="KW-0378">Hydrolase</keyword>
<dbReference type="GO" id="GO:0016829">
    <property type="term" value="F:lyase activity"/>
    <property type="evidence" value="ECO:0007669"/>
    <property type="project" value="UniProtKB-KW"/>
</dbReference>
<dbReference type="EC" id="3.5.1.2" evidence="12"/>
<dbReference type="Gene3D" id="3.40.50.880">
    <property type="match status" value="1"/>
</dbReference>
<comment type="function">
    <text evidence="12">IGPS catalyzes the conversion of PRFAR and glutamine to IGP, AICAR and glutamate. The HisH subunit catalyzes the hydrolysis of glutamine to glutamate and ammonia as part of the synthesis of IGP and AICAR. The resulting ammonia molecule is channeled to the active site of HisF.</text>
</comment>
<dbReference type="InterPro" id="IPR017926">
    <property type="entry name" value="GATASE"/>
</dbReference>
<evidence type="ECO:0000256" key="4">
    <source>
        <dbReference type="ARBA" id="ARBA00022490"/>
    </source>
</evidence>
<dbReference type="GO" id="GO:0004359">
    <property type="term" value="F:glutaminase activity"/>
    <property type="evidence" value="ECO:0007669"/>
    <property type="project" value="UniProtKB-EC"/>
</dbReference>
<dbReference type="PANTHER" id="PTHR42701:SF1">
    <property type="entry name" value="IMIDAZOLE GLYCEROL PHOSPHATE SYNTHASE SUBUNIT HISH"/>
    <property type="match status" value="1"/>
</dbReference>
<dbReference type="FunFam" id="3.40.50.880:FF:000009">
    <property type="entry name" value="Imidazole glycerol phosphate synthase subunit HisH"/>
    <property type="match status" value="1"/>
</dbReference>
<dbReference type="AlphaFoldDB" id="A0A7Y0Q6M2"/>
<evidence type="ECO:0000313" key="16">
    <source>
        <dbReference type="Proteomes" id="UP000568664"/>
    </source>
</evidence>
<comment type="catalytic activity">
    <reaction evidence="10 12">
        <text>5-[(5-phospho-1-deoxy-D-ribulos-1-ylimino)methylamino]-1-(5-phospho-beta-D-ribosyl)imidazole-4-carboxamide + L-glutamine = D-erythro-1-(imidazol-4-yl)glycerol 3-phosphate + 5-amino-1-(5-phospho-beta-D-ribosyl)imidazole-4-carboxamide + L-glutamate + H(+)</text>
        <dbReference type="Rhea" id="RHEA:24793"/>
        <dbReference type="ChEBI" id="CHEBI:15378"/>
        <dbReference type="ChEBI" id="CHEBI:29985"/>
        <dbReference type="ChEBI" id="CHEBI:58278"/>
        <dbReference type="ChEBI" id="CHEBI:58359"/>
        <dbReference type="ChEBI" id="CHEBI:58475"/>
        <dbReference type="ChEBI" id="CHEBI:58525"/>
        <dbReference type="EC" id="4.3.2.10"/>
    </reaction>
</comment>
<reference evidence="15 16" key="1">
    <citation type="submission" date="2020-04" db="EMBL/GenBank/DDBJ databases">
        <title>Thalassotalea sp. M1531, isolated from the surface of marine red alga.</title>
        <authorList>
            <person name="Pang L."/>
            <person name="Lu D.-C."/>
        </authorList>
    </citation>
    <scope>NUCLEOTIDE SEQUENCE [LARGE SCALE GENOMIC DNA]</scope>
    <source>
        <strain evidence="15 16">M1531</strain>
    </source>
</reference>
<dbReference type="SUPFAM" id="SSF52317">
    <property type="entry name" value="Class I glutamine amidotransferase-like"/>
    <property type="match status" value="1"/>
</dbReference>
<evidence type="ECO:0000256" key="3">
    <source>
        <dbReference type="ARBA" id="ARBA00011152"/>
    </source>
</evidence>
<keyword evidence="7 12" id="KW-0315">Glutamine amidotransferase</keyword>
<dbReference type="PANTHER" id="PTHR42701">
    <property type="entry name" value="IMIDAZOLE GLYCEROL PHOSPHATE SYNTHASE SUBUNIT HISH"/>
    <property type="match status" value="1"/>
</dbReference>
<accession>A0A7Y0Q6M2</accession>
<dbReference type="InterPro" id="IPR010139">
    <property type="entry name" value="Imidazole-glycPsynth_HisH"/>
</dbReference>
<keyword evidence="16" id="KW-1185">Reference proteome</keyword>
<evidence type="ECO:0000256" key="8">
    <source>
        <dbReference type="ARBA" id="ARBA00023102"/>
    </source>
</evidence>
<comment type="caution">
    <text evidence="15">The sequence shown here is derived from an EMBL/GenBank/DDBJ whole genome shotgun (WGS) entry which is preliminary data.</text>
</comment>
<gene>
    <name evidence="12 15" type="primary">hisH</name>
    <name evidence="15" type="ORF">HII17_07110</name>
</gene>
<evidence type="ECO:0000256" key="11">
    <source>
        <dbReference type="ARBA" id="ARBA00049534"/>
    </source>
</evidence>
<dbReference type="NCBIfam" id="TIGR01855">
    <property type="entry name" value="IMP_synth_hisH"/>
    <property type="match status" value="1"/>
</dbReference>
<dbReference type="GO" id="GO:0005737">
    <property type="term" value="C:cytoplasm"/>
    <property type="evidence" value="ECO:0007669"/>
    <property type="project" value="UniProtKB-SubCell"/>
</dbReference>
<evidence type="ECO:0000256" key="5">
    <source>
        <dbReference type="ARBA" id="ARBA00022605"/>
    </source>
</evidence>
<keyword evidence="9 12" id="KW-0456">Lyase</keyword>
<comment type="catalytic activity">
    <reaction evidence="11 12">
        <text>L-glutamine + H2O = L-glutamate + NH4(+)</text>
        <dbReference type="Rhea" id="RHEA:15889"/>
        <dbReference type="ChEBI" id="CHEBI:15377"/>
        <dbReference type="ChEBI" id="CHEBI:28938"/>
        <dbReference type="ChEBI" id="CHEBI:29985"/>
        <dbReference type="ChEBI" id="CHEBI:58359"/>
        <dbReference type="EC" id="3.5.1.2"/>
    </reaction>
</comment>
<dbReference type="CDD" id="cd01748">
    <property type="entry name" value="GATase1_IGP_Synthase"/>
    <property type="match status" value="1"/>
</dbReference>
<evidence type="ECO:0000256" key="1">
    <source>
        <dbReference type="ARBA" id="ARBA00004496"/>
    </source>
</evidence>
<evidence type="ECO:0000313" key="15">
    <source>
        <dbReference type="EMBL" id="NMP31326.1"/>
    </source>
</evidence>
<dbReference type="GO" id="GO:0000105">
    <property type="term" value="P:L-histidine biosynthetic process"/>
    <property type="evidence" value="ECO:0007669"/>
    <property type="project" value="UniProtKB-UniRule"/>
</dbReference>
<dbReference type="GO" id="GO:0000107">
    <property type="term" value="F:imidazoleglycerol-phosphate synthase activity"/>
    <property type="evidence" value="ECO:0007669"/>
    <property type="project" value="UniProtKB-UniRule"/>
</dbReference>
<evidence type="ECO:0000256" key="2">
    <source>
        <dbReference type="ARBA" id="ARBA00005091"/>
    </source>
</evidence>
<dbReference type="PROSITE" id="PS51273">
    <property type="entry name" value="GATASE_TYPE_1"/>
    <property type="match status" value="1"/>
</dbReference>
<dbReference type="Proteomes" id="UP000568664">
    <property type="component" value="Unassembled WGS sequence"/>
</dbReference>
<comment type="pathway">
    <text evidence="2 12">Amino-acid biosynthesis; L-histidine biosynthesis; L-histidine from 5-phospho-alpha-D-ribose 1-diphosphate: step 5/9.</text>
</comment>
<name>A0A7Y0Q6M2_9GAMM</name>
<sequence>MTENVSNVIIDTGCANLSSVLFAIKRLGYDVIISDDIATIQTAKKVILPGVGNAKHAMKNIEEKGLVECIQGLKQPVLGFCLGMQLMCSDSLESTVGQDSELINCLDLIPTSVKPLASKGLRLPHMGWNTLTSIIDHPVFANVNVGDYFYFVHSFAAPINEFTAASCDYGSEFSAAVVRENFIGCQFHPERSGVNGSKIIKNFLEM</sequence>
<evidence type="ECO:0000259" key="14">
    <source>
        <dbReference type="Pfam" id="PF00117"/>
    </source>
</evidence>
<comment type="subcellular location">
    <subcellularLocation>
        <location evidence="1 12">Cytoplasm</location>
    </subcellularLocation>
</comment>
<keyword evidence="8 12" id="KW-0368">Histidine biosynthesis</keyword>
<evidence type="ECO:0000256" key="12">
    <source>
        <dbReference type="HAMAP-Rule" id="MF_00278"/>
    </source>
</evidence>
<dbReference type="UniPathway" id="UPA00031">
    <property type="reaction ID" value="UER00010"/>
</dbReference>
<dbReference type="Pfam" id="PF00117">
    <property type="entry name" value="GATase"/>
    <property type="match status" value="1"/>
</dbReference>
<protein>
    <recommendedName>
        <fullName evidence="12">Imidazole glycerol phosphate synthase subunit HisH</fullName>
        <ecNumber evidence="12">4.3.2.10</ecNumber>
    </recommendedName>
    <alternativeName>
        <fullName evidence="12">IGP synthase glutaminase subunit</fullName>
        <ecNumber evidence="12">3.5.1.2</ecNumber>
    </alternativeName>
    <alternativeName>
        <fullName evidence="12">IGP synthase subunit HisH</fullName>
    </alternativeName>
    <alternativeName>
        <fullName evidence="12">ImGP synthase subunit HisH</fullName>
        <shortName evidence="12">IGPS subunit HisH</shortName>
    </alternativeName>
</protein>
<keyword evidence="4 12" id="KW-0963">Cytoplasm</keyword>
<feature type="active site" description="Nucleophile" evidence="12 13">
    <location>
        <position position="81"/>
    </location>
</feature>
<evidence type="ECO:0000256" key="10">
    <source>
        <dbReference type="ARBA" id="ARBA00047838"/>
    </source>
</evidence>